<keyword evidence="2" id="KW-0436">Ligase</keyword>
<dbReference type="InterPro" id="IPR042099">
    <property type="entry name" value="ANL_N_sf"/>
</dbReference>
<dbReference type="Gene3D" id="3.30.300.30">
    <property type="match status" value="3"/>
</dbReference>
<dbReference type="PANTHER" id="PTHR43107">
    <property type="entry name" value="LONG-CHAIN FATTY ACID TRANSPORT PROTEIN"/>
    <property type="match status" value="1"/>
</dbReference>
<evidence type="ECO:0000256" key="5">
    <source>
        <dbReference type="ARBA" id="ARBA00048666"/>
    </source>
</evidence>
<dbReference type="PROSITE" id="PS00455">
    <property type="entry name" value="AMP_BINDING"/>
    <property type="match status" value="2"/>
</dbReference>
<organism evidence="7 8">
    <name type="scientific">Tegillarca granosa</name>
    <name type="common">Malaysian cockle</name>
    <name type="synonym">Anadara granosa</name>
    <dbReference type="NCBI Taxonomy" id="220873"/>
    <lineage>
        <taxon>Eukaryota</taxon>
        <taxon>Metazoa</taxon>
        <taxon>Spiralia</taxon>
        <taxon>Lophotrochozoa</taxon>
        <taxon>Mollusca</taxon>
        <taxon>Bivalvia</taxon>
        <taxon>Autobranchia</taxon>
        <taxon>Pteriomorphia</taxon>
        <taxon>Arcoida</taxon>
        <taxon>Arcoidea</taxon>
        <taxon>Arcidae</taxon>
        <taxon>Tegillarca</taxon>
    </lineage>
</organism>
<evidence type="ECO:0000256" key="4">
    <source>
        <dbReference type="ARBA" id="ARBA00041297"/>
    </source>
</evidence>
<reference evidence="7 8" key="1">
    <citation type="submission" date="2022-12" db="EMBL/GenBank/DDBJ databases">
        <title>Chromosome-level genome of Tegillarca granosa.</title>
        <authorList>
            <person name="Kim J."/>
        </authorList>
    </citation>
    <scope>NUCLEOTIDE SEQUENCE [LARGE SCALE GENOMIC DNA]</scope>
    <source>
        <strain evidence="7">Teg-2019</strain>
        <tissue evidence="7">Adductor muscle</tissue>
    </source>
</reference>
<dbReference type="SUPFAM" id="SSF56801">
    <property type="entry name" value="Acetyl-CoA synthetase-like"/>
    <property type="match status" value="3"/>
</dbReference>
<dbReference type="PANTHER" id="PTHR43107:SF22">
    <property type="entry name" value="VERY LONG-CHAIN ACYL-COA SYNTHETASE"/>
    <property type="match status" value="1"/>
</dbReference>
<comment type="catalytic activity">
    <reaction evidence="3">
        <text>a very long-chain fatty acid + ATP + CoA = a very long-chain fatty acyl-CoA + AMP + diphosphate</text>
        <dbReference type="Rhea" id="RHEA:54536"/>
        <dbReference type="ChEBI" id="CHEBI:30616"/>
        <dbReference type="ChEBI" id="CHEBI:33019"/>
        <dbReference type="ChEBI" id="CHEBI:57287"/>
        <dbReference type="ChEBI" id="CHEBI:58950"/>
        <dbReference type="ChEBI" id="CHEBI:138261"/>
        <dbReference type="ChEBI" id="CHEBI:456215"/>
    </reaction>
    <physiologicalReaction direction="left-to-right" evidence="3">
        <dbReference type="Rhea" id="RHEA:54537"/>
    </physiologicalReaction>
</comment>
<dbReference type="Gene3D" id="3.40.50.12780">
    <property type="entry name" value="N-terminal domain of ligase-like"/>
    <property type="match status" value="3"/>
</dbReference>
<dbReference type="PROSITE" id="PS51457">
    <property type="entry name" value="BEN"/>
    <property type="match status" value="1"/>
</dbReference>
<evidence type="ECO:0000313" key="8">
    <source>
        <dbReference type="Proteomes" id="UP001217089"/>
    </source>
</evidence>
<protein>
    <recommendedName>
        <fullName evidence="4">Long-chain-fatty-acid--CoA ligase</fullName>
    </recommendedName>
</protein>
<keyword evidence="8" id="KW-1185">Reference proteome</keyword>
<dbReference type="EMBL" id="JARBDR010000903">
    <property type="protein sequence ID" value="KAJ8304217.1"/>
    <property type="molecule type" value="Genomic_DNA"/>
</dbReference>
<dbReference type="Pfam" id="PF00501">
    <property type="entry name" value="AMP-binding"/>
    <property type="match status" value="3"/>
</dbReference>
<dbReference type="InterPro" id="IPR020845">
    <property type="entry name" value="AMP-binding_CS"/>
</dbReference>
<comment type="caution">
    <text evidence="7">The sequence shown here is derived from an EMBL/GenBank/DDBJ whole genome shotgun (WGS) entry which is preliminary data.</text>
</comment>
<evidence type="ECO:0000259" key="6">
    <source>
        <dbReference type="PROSITE" id="PS51457"/>
    </source>
</evidence>
<dbReference type="InterPro" id="IPR018379">
    <property type="entry name" value="BEN_domain"/>
</dbReference>
<dbReference type="InterPro" id="IPR025110">
    <property type="entry name" value="AMP-bd_C"/>
</dbReference>
<comment type="catalytic activity">
    <reaction evidence="5">
        <text>tetracosanoate + ATP + CoA = tetracosanoyl-CoA + AMP + diphosphate</text>
        <dbReference type="Rhea" id="RHEA:33639"/>
        <dbReference type="ChEBI" id="CHEBI:30616"/>
        <dbReference type="ChEBI" id="CHEBI:31014"/>
        <dbReference type="ChEBI" id="CHEBI:33019"/>
        <dbReference type="ChEBI" id="CHEBI:57287"/>
        <dbReference type="ChEBI" id="CHEBI:65052"/>
        <dbReference type="ChEBI" id="CHEBI:456215"/>
    </reaction>
    <physiologicalReaction direction="left-to-right" evidence="5">
        <dbReference type="Rhea" id="RHEA:33640"/>
    </physiologicalReaction>
</comment>
<evidence type="ECO:0000256" key="3">
    <source>
        <dbReference type="ARBA" id="ARBA00036527"/>
    </source>
</evidence>
<proteinExistence type="inferred from homology"/>
<gene>
    <name evidence="7" type="ORF">KUTeg_017800</name>
</gene>
<dbReference type="InterPro" id="IPR000873">
    <property type="entry name" value="AMP-dep_synth/lig_dom"/>
</dbReference>
<dbReference type="InterPro" id="IPR045851">
    <property type="entry name" value="AMP-bd_C_sf"/>
</dbReference>
<comment type="similarity">
    <text evidence="1">Belongs to the ATP-dependent AMP-binding enzyme family.</text>
</comment>
<evidence type="ECO:0000313" key="7">
    <source>
        <dbReference type="EMBL" id="KAJ8304217.1"/>
    </source>
</evidence>
<name>A0ABQ9EJV3_TEGGR</name>
<accession>A0ABQ9EJV3</accession>
<dbReference type="Proteomes" id="UP001217089">
    <property type="component" value="Unassembled WGS sequence"/>
</dbReference>
<dbReference type="Pfam" id="PF13193">
    <property type="entry name" value="AMP-binding_C"/>
    <property type="match status" value="3"/>
</dbReference>
<evidence type="ECO:0000256" key="2">
    <source>
        <dbReference type="ARBA" id="ARBA00022598"/>
    </source>
</evidence>
<feature type="domain" description="BEN" evidence="6">
    <location>
        <begin position="1654"/>
        <end position="1741"/>
    </location>
</feature>
<sequence>MFSVMIFKDSPKIQKQMSKRNKLLYGLAGSVGAVLAAWGTMFPWFGQDEIKLVQLFVNIVRETTPAIKNNILVIDIFEEKATKYPDYPFIIFEDKSYSYGFVNEMANRVAGLAATWNLKPGDTVAIMMCNEPEFIWTFLGTYKLSSSLVHCVNCCDAKVLILDDEYLDAIEEMKNDLTRLLIYVQGKRSPELCSRYKSFNEGLQRALPVPVCKTYRSLPKPAIVSQLKGIASMQFWSIFNFKHEDRVYIVTPLYHGVATNIALFNALKVEYFDDCRRYGVTVIQYIGELLRYLLHQPERENDSVHKIRVAFGNGLRPDVWEKFQSRFKIPWIVEFFGASEGVGVFLNCSNRVGAIGKHSPFMVKKALLFQQYQHINQDFTKDQKSWITKRSSKTCFKDGDRYFNLEIWLIWIKTTFYRLGDTFRWKGENVSTTEVGNILSGLKFVRDVNVYGVQVPGHDGRAGMAAIMFKEDKEVTPDMLSKLYKYCEHHLPSYARPLFIRVVKEITLTETMKHRKVEYVKEGFDPSIIQEPLYFLDRKRKTYSKLNSLSYDTYLYGLAAGGLGIATWRTLFPWLTKDEFNFMRGLMKTAIAIGPSIRRRLLLIDKFEEQAAKTPHKAFVIFEDKIYSYEFVNEMANRVAYLASTWNLKTGDTVAIMISNEPAFIWTFLGLQKIGLVSALINFHMTSGPLAHCLNSSGSKVLILGNGDEFLEAIEEIKNDLTLITQMPIYVQGKQTSDLPNGYLSLDEALQRSFPVPVCPSYRADIGINDTLCYIYTSGTTGLPKPAIVNNRKGIMSRNIWKLINLTREDIVYLVTPLYHSGALMMGLFNTINIGATVVLKRKFSAKEYFDDCRRHGVTVVQYIGELCRYLLHQPKVSCHIIFQILNNLDGIHKIRVAFGNGLRPDVWKEFQKRFKIPWIVEFFGATEGIGAFFNLANKTGAIGRYTPLVSKITGVQLVKHDPIGEEGLIIGQVPPDHTGFYKGPKEMDNKKIIRNAFKDGDKYFNFGDLVGNVISGLEFIRDVNVYGVQVPEHDGRAGMAAILLKEEAEVTPDLLSKIYEHCHHNLPAYARPLFLRFVKEIPLTQTMKHRKVEYVKEGFDPNIIQDPLYFLDSKKKTYSILNTTSYSSNSGKCGEKKLGQLRMSNRNKYLLGAAGVSAAAIASWRTMFPWLGDDIKTMRGVWKIMSAMLEEIKKERFLVDMFESTVSKFPNKPFIIYQDRIFTYDFVNKMADTFANMALEWKLKVGDVVAIMSSNEPAFIWTFIGLQKLGIVGSFINFHQRDKVLQHSIRSSGAKILIIGTGEDLLNAVDAIRSDIQDIDVYVQGKTQAELPTGYTSMDDLMLKSHPVPLLRGIREGVTMDDSLCYIFTSGTTGLPKPAIVSHSKAVLGSVSWRILDFTEKDISYCVLPLYHSAASIVTVTNTINVGATIVLRDKFSAQNFFPDCRKYDVTFVQYIGELCRYLLRLPQDKMENVHKIRVMFGNGLRPDIWEEFQTRFKIPKIVEFFGATEGIGAFINICNKVGALGRFSPLTRKLGLGEQRLVKYDPINDQPLRDKHGRCIDIKPAAIPPEIKEFYKGSKQINEKKIERNVFNDGDAYFNFGDLLWKGENVSTLEVANAIGQLDFVQDANVYGVKVPGSDGRAGMAAIVLRDNQEVTSDILQKIYKHCQKSLPSYARPLFLRFVKELILTQTMKHRKIELVDEGFDPNKVNDPMYVVDDKVKTYVSMSADKYQAILTSKL</sequence>
<evidence type="ECO:0000256" key="1">
    <source>
        <dbReference type="ARBA" id="ARBA00006432"/>
    </source>
</evidence>